<feature type="region of interest" description="Disordered" evidence="3">
    <location>
        <begin position="61"/>
        <end position="165"/>
    </location>
</feature>
<dbReference type="InterPro" id="IPR042003">
    <property type="entry name" value="Sortase_E"/>
</dbReference>
<feature type="compositionally biased region" description="Low complexity" evidence="3">
    <location>
        <begin position="111"/>
        <end position="135"/>
    </location>
</feature>
<dbReference type="SUPFAM" id="SSF63817">
    <property type="entry name" value="Sortase"/>
    <property type="match status" value="1"/>
</dbReference>
<feature type="compositionally biased region" description="Low complexity" evidence="3">
    <location>
        <begin position="223"/>
        <end position="233"/>
    </location>
</feature>
<dbReference type="NCBIfam" id="TIGR01076">
    <property type="entry name" value="sortase_fam"/>
    <property type="match status" value="1"/>
</dbReference>
<evidence type="ECO:0000256" key="2">
    <source>
        <dbReference type="PIRSR" id="PIRSR605754-1"/>
    </source>
</evidence>
<feature type="region of interest" description="Disordered" evidence="3">
    <location>
        <begin position="211"/>
        <end position="263"/>
    </location>
</feature>
<dbReference type="GO" id="GO:0016787">
    <property type="term" value="F:hydrolase activity"/>
    <property type="evidence" value="ECO:0007669"/>
    <property type="project" value="UniProtKB-KW"/>
</dbReference>
<dbReference type="Proteomes" id="UP000263094">
    <property type="component" value="Unassembled WGS sequence"/>
</dbReference>
<dbReference type="NCBIfam" id="NF033747">
    <property type="entry name" value="class_E_sortase"/>
    <property type="match status" value="1"/>
</dbReference>
<feature type="transmembrane region" description="Helical" evidence="4">
    <location>
        <begin position="168"/>
        <end position="193"/>
    </location>
</feature>
<feature type="active site" description="Acyl-thioester intermediate" evidence="2">
    <location>
        <position position="393"/>
    </location>
</feature>
<feature type="compositionally biased region" description="Basic and acidic residues" evidence="3">
    <location>
        <begin position="84"/>
        <end position="99"/>
    </location>
</feature>
<dbReference type="Pfam" id="PF04203">
    <property type="entry name" value="Sortase"/>
    <property type="match status" value="1"/>
</dbReference>
<accession>A0A372M151</accession>
<gene>
    <name evidence="5" type="ORF">DY218_21595</name>
</gene>
<dbReference type="Gene3D" id="2.40.260.10">
    <property type="entry name" value="Sortase"/>
    <property type="match status" value="1"/>
</dbReference>
<evidence type="ECO:0000256" key="1">
    <source>
        <dbReference type="ARBA" id="ARBA00022801"/>
    </source>
</evidence>
<proteinExistence type="predicted"/>
<feature type="active site" description="Proton donor/acceptor" evidence="2">
    <location>
        <position position="319"/>
    </location>
</feature>
<comment type="caution">
    <text evidence="5">The sequence shown here is derived from an EMBL/GenBank/DDBJ whole genome shotgun (WGS) entry which is preliminary data.</text>
</comment>
<dbReference type="InterPro" id="IPR053465">
    <property type="entry name" value="Sortase_Class_E"/>
</dbReference>
<keyword evidence="4" id="KW-0812">Transmembrane</keyword>
<keyword evidence="4" id="KW-1133">Transmembrane helix</keyword>
<evidence type="ECO:0000256" key="3">
    <source>
        <dbReference type="SAM" id="MobiDB-lite"/>
    </source>
</evidence>
<dbReference type="AlphaFoldDB" id="A0A372M151"/>
<feature type="compositionally biased region" description="Basic and acidic residues" evidence="3">
    <location>
        <begin position="211"/>
        <end position="222"/>
    </location>
</feature>
<dbReference type="CDD" id="cd05830">
    <property type="entry name" value="Sortase_E"/>
    <property type="match status" value="1"/>
</dbReference>
<dbReference type="InterPro" id="IPR005754">
    <property type="entry name" value="Sortase"/>
</dbReference>
<dbReference type="EMBL" id="QUAK01000117">
    <property type="protein sequence ID" value="RFU84642.1"/>
    <property type="molecule type" value="Genomic_DNA"/>
</dbReference>
<reference evidence="5 6" key="1">
    <citation type="submission" date="2018-08" db="EMBL/GenBank/DDBJ databases">
        <title>Isolation, diversity and antifungal activity of Actinobacteria from wheat.</title>
        <authorList>
            <person name="Han C."/>
        </authorList>
    </citation>
    <scope>NUCLEOTIDE SEQUENCE [LARGE SCALE GENOMIC DNA]</scope>
    <source>
        <strain evidence="5 6">NEAU-YY421</strain>
    </source>
</reference>
<dbReference type="OrthoDB" id="5242879at2"/>
<sequence length="415" mass="43854">MLGPACLVPRARSRGAVLAQPSFVGWWSGELRVGRLSCGPAGERAPGGCSGTCALVRGRPAAVTRRSPVPERPPPEGGESWGDVEARGDEGSWRDEERQGPGPTARRRRPAAAAVPVVAGQSAARAGRGAASYAGSRRRRASRGPAGGGRGAGRARRRSGGRSRPAQTLWVGAEVAVTVGVVLLLLVVHQLWWTNREARAGAEQQVRALEEEWGRGDDRAAAPRDPGGTTDVPDGGDRGGEGARDRSAGRGERPATAAEPKPAPRWDQAYAVLSIPRLGIRVPVAEGISKAGVLNKGYAGHYPGTAQPGRPGNFALAGHRNTHGEPFRHINRLRAGDRLTVETKGATYGYVVDRTLPETLPGDGGVIAEVPRSSVRKGAGYDAPGYFITLTTCTPEYTSKYRLVVWGKLKKVEPR</sequence>
<organism evidence="5 6">
    <name type="scientific">Streptomyces triticagri</name>
    <dbReference type="NCBI Taxonomy" id="2293568"/>
    <lineage>
        <taxon>Bacteria</taxon>
        <taxon>Bacillati</taxon>
        <taxon>Actinomycetota</taxon>
        <taxon>Actinomycetes</taxon>
        <taxon>Kitasatosporales</taxon>
        <taxon>Streptomycetaceae</taxon>
        <taxon>Streptomyces</taxon>
    </lineage>
</organism>
<evidence type="ECO:0000313" key="5">
    <source>
        <dbReference type="EMBL" id="RFU84642.1"/>
    </source>
</evidence>
<protein>
    <submittedName>
        <fullName evidence="5">Class E sortase</fullName>
    </submittedName>
</protein>
<keyword evidence="4" id="KW-0472">Membrane</keyword>
<keyword evidence="1" id="KW-0378">Hydrolase</keyword>
<evidence type="ECO:0000313" key="6">
    <source>
        <dbReference type="Proteomes" id="UP000263094"/>
    </source>
</evidence>
<name>A0A372M151_9ACTN</name>
<dbReference type="InterPro" id="IPR023365">
    <property type="entry name" value="Sortase_dom-sf"/>
</dbReference>
<keyword evidence="6" id="KW-1185">Reference proteome</keyword>
<feature type="compositionally biased region" description="Basic and acidic residues" evidence="3">
    <location>
        <begin position="235"/>
        <end position="253"/>
    </location>
</feature>
<evidence type="ECO:0000256" key="4">
    <source>
        <dbReference type="SAM" id="Phobius"/>
    </source>
</evidence>